<dbReference type="AlphaFoldDB" id="A0A1I9S393"/>
<dbReference type="InterPro" id="IPR046537">
    <property type="entry name" value="DUF6602"/>
</dbReference>
<protein>
    <recommendedName>
        <fullName evidence="1">DUF6602 domain-containing protein</fullName>
    </recommendedName>
</protein>
<name>A0A1I9S393_ENTCL</name>
<feature type="domain" description="DUF6602" evidence="1">
    <location>
        <begin position="15"/>
        <end position="129"/>
    </location>
</feature>
<dbReference type="Pfam" id="PF20247">
    <property type="entry name" value="DUF6602"/>
    <property type="match status" value="1"/>
</dbReference>
<evidence type="ECO:0000259" key="1">
    <source>
        <dbReference type="Pfam" id="PF20247"/>
    </source>
</evidence>
<dbReference type="CDD" id="cd21173">
    <property type="entry name" value="NucC-like"/>
    <property type="match status" value="1"/>
</dbReference>
<accession>A0A1I9S393</accession>
<dbReference type="EMBL" id="KX118285">
    <property type="protein sequence ID" value="AOZ61035.1"/>
    <property type="molecule type" value="Genomic_DNA"/>
</dbReference>
<sequence length="266" mass="30032">MERYRVIETLLPNTNSKGAYHRGEEGRYIESLLRSFLNSHLPSNLKAMSGFILSPSTKTGIEDNTRVENFPDRHSRQLDIIVYDVANYPIYERFEEFCIVPPEGVVSIISVKKKLKTNDIHHEVKALRDAATLCSGNKKRTPHTAIFSFDSDIKTLRGLNAKIFSSISKENGGSFSTLINEVIVANKTCIFKLRKDNTTVEGHAQYVGVDCTKRPHITLQRILQSILSVHYDTSRGSTINRPGFVSFEKNTFADSPKIGTIPYDYD</sequence>
<organism evidence="2">
    <name type="scientific">Enterobacter cloacae</name>
    <dbReference type="NCBI Taxonomy" id="550"/>
    <lineage>
        <taxon>Bacteria</taxon>
        <taxon>Pseudomonadati</taxon>
        <taxon>Pseudomonadota</taxon>
        <taxon>Gammaproteobacteria</taxon>
        <taxon>Enterobacterales</taxon>
        <taxon>Enterobacteriaceae</taxon>
        <taxon>Enterobacter</taxon>
        <taxon>Enterobacter cloacae complex</taxon>
    </lineage>
</organism>
<evidence type="ECO:0000313" key="2">
    <source>
        <dbReference type="EMBL" id="AOZ61035.1"/>
    </source>
</evidence>
<proteinExistence type="predicted"/>
<reference evidence="2" key="1">
    <citation type="journal article" date="2016" name="Int. J. Antimicrob. Agents">
        <title>Identification of a novel IMI carbapenemase variant (IMI-9) in Enterobacter cloacae complex.</title>
        <authorList>
            <person name="Di Luca M.C."/>
            <person name="Skaare D."/>
            <person name="Aasnaes B."/>
            <person name="Sundsfjord A."/>
            <person name="Samuelsen O."/>
        </authorList>
    </citation>
    <scope>NUCLEOTIDE SEQUENCE</scope>
    <source>
        <strain evidence="2">50588862</strain>
    </source>
</reference>